<dbReference type="InterPro" id="IPR038720">
    <property type="entry name" value="YprB_RNase_H-like_dom"/>
</dbReference>
<dbReference type="STRING" id="1236220.SAMN04488112_12012"/>
<feature type="domain" description="YprB ribonuclease H-like" evidence="2">
    <location>
        <begin position="90"/>
        <end position="258"/>
    </location>
</feature>
<evidence type="ECO:0000313" key="3">
    <source>
        <dbReference type="EMBL" id="SDC88097.1"/>
    </source>
</evidence>
<dbReference type="Pfam" id="PF13482">
    <property type="entry name" value="RNase_H_2"/>
    <property type="match status" value="1"/>
</dbReference>
<organism evidence="3 4">
    <name type="scientific">Melghirimyces thermohalophilus</name>
    <dbReference type="NCBI Taxonomy" id="1236220"/>
    <lineage>
        <taxon>Bacteria</taxon>
        <taxon>Bacillati</taxon>
        <taxon>Bacillota</taxon>
        <taxon>Bacilli</taxon>
        <taxon>Bacillales</taxon>
        <taxon>Thermoactinomycetaceae</taxon>
        <taxon>Melghirimyces</taxon>
    </lineage>
</organism>
<evidence type="ECO:0000313" key="4">
    <source>
        <dbReference type="Proteomes" id="UP000199387"/>
    </source>
</evidence>
<dbReference type="Gene3D" id="3.30.420.10">
    <property type="entry name" value="Ribonuclease H-like superfamily/Ribonuclease H"/>
    <property type="match status" value="1"/>
</dbReference>
<dbReference type="GO" id="GO:0003676">
    <property type="term" value="F:nucleic acid binding"/>
    <property type="evidence" value="ECO:0007669"/>
    <property type="project" value="InterPro"/>
</dbReference>
<feature type="region of interest" description="Disordered" evidence="1">
    <location>
        <begin position="1"/>
        <end position="30"/>
    </location>
</feature>
<feature type="compositionally biased region" description="Basic and acidic residues" evidence="1">
    <location>
        <begin position="1"/>
        <end position="10"/>
    </location>
</feature>
<dbReference type="PANTHER" id="PTHR38462:SF1">
    <property type="entry name" value="YPRB RIBONUCLEASE H-LIKE DOMAIN-CONTAINING PROTEIN"/>
    <property type="match status" value="1"/>
</dbReference>
<keyword evidence="4" id="KW-1185">Reference proteome</keyword>
<dbReference type="AlphaFoldDB" id="A0A1G6Q8X2"/>
<protein>
    <recommendedName>
        <fullName evidence="2">YprB ribonuclease H-like domain-containing protein</fullName>
    </recommendedName>
</protein>
<dbReference type="Gene3D" id="1.25.40.10">
    <property type="entry name" value="Tetratricopeptide repeat domain"/>
    <property type="match status" value="1"/>
</dbReference>
<dbReference type="PANTHER" id="PTHR38462">
    <property type="entry name" value="EXONUCLEASE-LIKE PROTEIN"/>
    <property type="match status" value="1"/>
</dbReference>
<evidence type="ECO:0000259" key="2">
    <source>
        <dbReference type="Pfam" id="PF13482"/>
    </source>
</evidence>
<dbReference type="SUPFAM" id="SSF48452">
    <property type="entry name" value="TPR-like"/>
    <property type="match status" value="1"/>
</dbReference>
<reference evidence="3 4" key="1">
    <citation type="submission" date="2016-10" db="EMBL/GenBank/DDBJ databases">
        <authorList>
            <person name="de Groot N.N."/>
        </authorList>
    </citation>
    <scope>NUCLEOTIDE SEQUENCE [LARGE SCALE GENOMIC DNA]</scope>
    <source>
        <strain evidence="3 4">DSM 45514</strain>
    </source>
</reference>
<dbReference type="EMBL" id="FMZA01000020">
    <property type="protein sequence ID" value="SDC88097.1"/>
    <property type="molecule type" value="Genomic_DNA"/>
</dbReference>
<evidence type="ECO:0000256" key="1">
    <source>
        <dbReference type="SAM" id="MobiDB-lite"/>
    </source>
</evidence>
<sequence length="408" mass="47795">MSSSLRDRLQRHFKRSTPSDTPVAEKPEPHLKQSADRFGFTWRENERGGYLHRRQVFSAEMQHGRYALGEMLQGSSEFLMKNGTGFEELLFFDTETTGLGTGAGNLIFLYGIGYFQEASFVLEHYFLPQVGDEAALLQDFLEQVASFSVVVTYNGKAFDWNQLRTRTTLHRLPWAGEKEQCDLLYPSRRLWSRWLPSCRLQEVESACLGLIREDDTPGNLAPLHYFQFLKDRDLSRMSGVFDHNERDVLSLATLFTHLQQLLEGRQPPGNPEEAIALGQWWERSGRVREAFARYEALLSDRKTPLHIRRQAYRAASRIRKGEGHWADAVQLWQRWMDEDLWNPEPCVELAKFYEHRTREAERAHQMTLEAMHRLSKRGRLGSQPRKKEMDALKYRLRRLEQKREQTLF</sequence>
<dbReference type="Proteomes" id="UP000199387">
    <property type="component" value="Unassembled WGS sequence"/>
</dbReference>
<dbReference type="InterPro" id="IPR011990">
    <property type="entry name" value="TPR-like_helical_dom_sf"/>
</dbReference>
<dbReference type="RefSeq" id="WP_091572204.1">
    <property type="nucleotide sequence ID" value="NZ_FMZA01000020.1"/>
</dbReference>
<dbReference type="OrthoDB" id="9790530at2"/>
<accession>A0A1G6Q8X2</accession>
<dbReference type="InterPro" id="IPR036397">
    <property type="entry name" value="RNaseH_sf"/>
</dbReference>
<dbReference type="SUPFAM" id="SSF53098">
    <property type="entry name" value="Ribonuclease H-like"/>
    <property type="match status" value="1"/>
</dbReference>
<gene>
    <name evidence="3" type="ORF">SAMN04488112_12012</name>
</gene>
<proteinExistence type="predicted"/>
<dbReference type="InterPro" id="IPR012337">
    <property type="entry name" value="RNaseH-like_sf"/>
</dbReference>
<name>A0A1G6Q8X2_9BACL</name>